<evidence type="ECO:0000313" key="1">
    <source>
        <dbReference type="EMBL" id="GKV21253.1"/>
    </source>
</evidence>
<accession>A0AAV5K7Q9</accession>
<gene>
    <name evidence="1" type="ORF">SLEP1_g31251</name>
</gene>
<reference evidence="1 2" key="1">
    <citation type="journal article" date="2021" name="Commun. Biol.">
        <title>The genome of Shorea leprosula (Dipterocarpaceae) highlights the ecological relevance of drought in aseasonal tropical rainforests.</title>
        <authorList>
            <person name="Ng K.K.S."/>
            <person name="Kobayashi M.J."/>
            <person name="Fawcett J.A."/>
            <person name="Hatakeyama M."/>
            <person name="Paape T."/>
            <person name="Ng C.H."/>
            <person name="Ang C.C."/>
            <person name="Tnah L.H."/>
            <person name="Lee C.T."/>
            <person name="Nishiyama T."/>
            <person name="Sese J."/>
            <person name="O'Brien M.J."/>
            <person name="Copetti D."/>
            <person name="Mohd Noor M.I."/>
            <person name="Ong R.C."/>
            <person name="Putra M."/>
            <person name="Sireger I.Z."/>
            <person name="Indrioko S."/>
            <person name="Kosugi Y."/>
            <person name="Izuno A."/>
            <person name="Isagi Y."/>
            <person name="Lee S.L."/>
            <person name="Shimizu K.K."/>
        </authorList>
    </citation>
    <scope>NUCLEOTIDE SEQUENCE [LARGE SCALE GENOMIC DNA]</scope>
    <source>
        <strain evidence="1">214</strain>
    </source>
</reference>
<name>A0AAV5K7Q9_9ROSI</name>
<sequence>MITATFNSISFNKGCLWKDVGPKRRIYTLKLLKAYTHMVLQGIAMNQVSVVSYYDEMLITLLVPEIEQGLSGAAHSKITLSFTPHLMLMLSQMAANENERLHKMAANEEGRAAQHSSSKVQQDRLQLLMK</sequence>
<protein>
    <submittedName>
        <fullName evidence="1">Uncharacterized protein</fullName>
    </submittedName>
</protein>
<dbReference type="AlphaFoldDB" id="A0AAV5K7Q9"/>
<evidence type="ECO:0000313" key="2">
    <source>
        <dbReference type="Proteomes" id="UP001054252"/>
    </source>
</evidence>
<dbReference type="EMBL" id="BPVZ01000056">
    <property type="protein sequence ID" value="GKV21253.1"/>
    <property type="molecule type" value="Genomic_DNA"/>
</dbReference>
<keyword evidence="2" id="KW-1185">Reference proteome</keyword>
<organism evidence="1 2">
    <name type="scientific">Rubroshorea leprosula</name>
    <dbReference type="NCBI Taxonomy" id="152421"/>
    <lineage>
        <taxon>Eukaryota</taxon>
        <taxon>Viridiplantae</taxon>
        <taxon>Streptophyta</taxon>
        <taxon>Embryophyta</taxon>
        <taxon>Tracheophyta</taxon>
        <taxon>Spermatophyta</taxon>
        <taxon>Magnoliopsida</taxon>
        <taxon>eudicotyledons</taxon>
        <taxon>Gunneridae</taxon>
        <taxon>Pentapetalae</taxon>
        <taxon>rosids</taxon>
        <taxon>malvids</taxon>
        <taxon>Malvales</taxon>
        <taxon>Dipterocarpaceae</taxon>
        <taxon>Rubroshorea</taxon>
    </lineage>
</organism>
<dbReference type="Proteomes" id="UP001054252">
    <property type="component" value="Unassembled WGS sequence"/>
</dbReference>
<comment type="caution">
    <text evidence="1">The sequence shown here is derived from an EMBL/GenBank/DDBJ whole genome shotgun (WGS) entry which is preliminary data.</text>
</comment>
<proteinExistence type="predicted"/>